<dbReference type="GO" id="GO:0000272">
    <property type="term" value="P:polysaccharide catabolic process"/>
    <property type="evidence" value="ECO:0007669"/>
    <property type="project" value="InterPro"/>
</dbReference>
<dbReference type="RefSeq" id="WP_009300888.1">
    <property type="nucleotide sequence ID" value="NZ_BAABXX010000002.1"/>
</dbReference>
<evidence type="ECO:0000313" key="3">
    <source>
        <dbReference type="EMBL" id="MDB7085739.1"/>
    </source>
</evidence>
<organism evidence="3 4">
    <name type="scientific">Thomasclavelia ramosa</name>
    <dbReference type="NCBI Taxonomy" id="1547"/>
    <lineage>
        <taxon>Bacteria</taxon>
        <taxon>Bacillati</taxon>
        <taxon>Bacillota</taxon>
        <taxon>Erysipelotrichia</taxon>
        <taxon>Erysipelotrichales</taxon>
        <taxon>Coprobacillaceae</taxon>
        <taxon>Thomasclavelia</taxon>
    </lineage>
</organism>
<keyword evidence="1" id="KW-0812">Transmembrane</keyword>
<keyword evidence="1" id="KW-1133">Transmembrane helix</keyword>
<dbReference type="InterPro" id="IPR002105">
    <property type="entry name" value="Dockerin_1_rpt"/>
</dbReference>
<evidence type="ECO:0000313" key="4">
    <source>
        <dbReference type="Proteomes" id="UP001211987"/>
    </source>
</evidence>
<dbReference type="AlphaFoldDB" id="A0AB35IMM9"/>
<feature type="transmembrane region" description="Helical" evidence="1">
    <location>
        <begin position="12"/>
        <end position="29"/>
    </location>
</feature>
<dbReference type="PROSITE" id="PS51766">
    <property type="entry name" value="DOCKERIN"/>
    <property type="match status" value="1"/>
</dbReference>
<dbReference type="Pfam" id="PF00404">
    <property type="entry name" value="Dockerin_1"/>
    <property type="match status" value="3"/>
</dbReference>
<accession>A0AB35IMM9</accession>
<dbReference type="GO" id="GO:0004553">
    <property type="term" value="F:hydrolase activity, hydrolyzing O-glycosyl compounds"/>
    <property type="evidence" value="ECO:0007669"/>
    <property type="project" value="InterPro"/>
</dbReference>
<dbReference type="InterPro" id="IPR016134">
    <property type="entry name" value="Dockerin_dom"/>
</dbReference>
<dbReference type="PROSITE" id="PS00448">
    <property type="entry name" value="CLOS_CELLULOSOME_RPT"/>
    <property type="match status" value="1"/>
</dbReference>
<proteinExistence type="predicted"/>
<dbReference type="PROSITE" id="PS00018">
    <property type="entry name" value="EF_HAND_1"/>
    <property type="match status" value="2"/>
</dbReference>
<feature type="domain" description="Dockerin" evidence="2">
    <location>
        <begin position="104"/>
        <end position="169"/>
    </location>
</feature>
<dbReference type="Gene3D" id="1.10.1330.10">
    <property type="entry name" value="Dockerin domain"/>
    <property type="match status" value="3"/>
</dbReference>
<evidence type="ECO:0000259" key="2">
    <source>
        <dbReference type="PROSITE" id="PS51766"/>
    </source>
</evidence>
<dbReference type="EMBL" id="JAQLKE010000051">
    <property type="protein sequence ID" value="MDB7085739.1"/>
    <property type="molecule type" value="Genomic_DNA"/>
</dbReference>
<sequence>MDIIHEKALATILFSIVFIILIGAATPYIQQQISQTNEITDESLKYSKPVLDGTNSDFDVDNIPMDDVVTSYARGDVNMDGEITTADYELILKHIAGNITFNEEQLYLGDVNSDGKIDNNDAERIKKMCEASTPSQYEKGDINRDGKLDLDDLNLLKKYLNGKVTFVLEQKKLADINNDGAIDSKDASLLNTMIGRINYEPGDVDRNEKITLNDAKLVLDFLSGDAKLDEEQLELADIDKDGEVTSKDAQKIMALAKNN</sequence>
<dbReference type="InterPro" id="IPR018247">
    <property type="entry name" value="EF_Hand_1_Ca_BS"/>
</dbReference>
<reference evidence="3" key="1">
    <citation type="submission" date="2023-01" db="EMBL/GenBank/DDBJ databases">
        <title>Human gut microbiome strain richness.</title>
        <authorList>
            <person name="Chen-Liaw A."/>
        </authorList>
    </citation>
    <scope>NUCLEOTIDE SEQUENCE</scope>
    <source>
        <strain evidence="3">1001217st2_G6_1001217B_191108</strain>
    </source>
</reference>
<dbReference type="InterPro" id="IPR036439">
    <property type="entry name" value="Dockerin_dom_sf"/>
</dbReference>
<evidence type="ECO:0000256" key="1">
    <source>
        <dbReference type="SAM" id="Phobius"/>
    </source>
</evidence>
<protein>
    <submittedName>
        <fullName evidence="3">Dockerin type I repeat-containing protein</fullName>
    </submittedName>
</protein>
<dbReference type="SUPFAM" id="SSF63446">
    <property type="entry name" value="Type I dockerin domain"/>
    <property type="match status" value="3"/>
</dbReference>
<comment type="caution">
    <text evidence="3">The sequence shown here is derived from an EMBL/GenBank/DDBJ whole genome shotgun (WGS) entry which is preliminary data.</text>
</comment>
<dbReference type="Proteomes" id="UP001211987">
    <property type="component" value="Unassembled WGS sequence"/>
</dbReference>
<gene>
    <name evidence="3" type="ORF">PM738_18200</name>
</gene>
<name>A0AB35IMM9_9FIRM</name>
<keyword evidence="1" id="KW-0472">Membrane</keyword>
<dbReference type="CDD" id="cd14256">
    <property type="entry name" value="Dockerin_I"/>
    <property type="match status" value="3"/>
</dbReference>